<dbReference type="SMART" id="SM00248">
    <property type="entry name" value="ANK"/>
    <property type="match status" value="6"/>
</dbReference>
<evidence type="ECO:0008006" key="7">
    <source>
        <dbReference type="Google" id="ProtNLM"/>
    </source>
</evidence>
<comment type="caution">
    <text evidence="5">The sequence shown here is derived from an EMBL/GenBank/DDBJ whole genome shotgun (WGS) entry which is preliminary data.</text>
</comment>
<gene>
    <name evidence="5" type="ORF">M9Y10_012925</name>
</gene>
<feature type="region of interest" description="Disordered" evidence="4">
    <location>
        <begin position="384"/>
        <end position="418"/>
    </location>
</feature>
<evidence type="ECO:0000256" key="4">
    <source>
        <dbReference type="SAM" id="MobiDB-lite"/>
    </source>
</evidence>
<feature type="region of interest" description="Disordered" evidence="4">
    <location>
        <begin position="105"/>
        <end position="129"/>
    </location>
</feature>
<reference evidence="5 6" key="1">
    <citation type="submission" date="2024-04" db="EMBL/GenBank/DDBJ databases">
        <title>Tritrichomonas musculus Genome.</title>
        <authorList>
            <person name="Alves-Ferreira E."/>
            <person name="Grigg M."/>
            <person name="Lorenzi H."/>
            <person name="Galac M."/>
        </authorList>
    </citation>
    <scope>NUCLEOTIDE SEQUENCE [LARGE SCALE GENOMIC DNA]</scope>
    <source>
        <strain evidence="5 6">EAF2021</strain>
    </source>
</reference>
<dbReference type="PANTHER" id="PTHR24198">
    <property type="entry name" value="ANKYRIN REPEAT AND PROTEIN KINASE DOMAIN-CONTAINING PROTEIN"/>
    <property type="match status" value="1"/>
</dbReference>
<dbReference type="PROSITE" id="PS50297">
    <property type="entry name" value="ANK_REP_REGION"/>
    <property type="match status" value="3"/>
</dbReference>
<dbReference type="PROSITE" id="PS50088">
    <property type="entry name" value="ANK_REPEAT"/>
    <property type="match status" value="4"/>
</dbReference>
<name>A0ABR2I5T9_9EUKA</name>
<dbReference type="SUPFAM" id="SSF48403">
    <property type="entry name" value="Ankyrin repeat"/>
    <property type="match status" value="1"/>
</dbReference>
<proteinExistence type="predicted"/>
<dbReference type="InterPro" id="IPR002110">
    <property type="entry name" value="Ankyrin_rpt"/>
</dbReference>
<feature type="repeat" description="ANK" evidence="3">
    <location>
        <begin position="189"/>
        <end position="221"/>
    </location>
</feature>
<feature type="repeat" description="ANK" evidence="3">
    <location>
        <begin position="287"/>
        <end position="319"/>
    </location>
</feature>
<dbReference type="Gene3D" id="1.25.40.20">
    <property type="entry name" value="Ankyrin repeat-containing domain"/>
    <property type="match status" value="1"/>
</dbReference>
<dbReference type="InterPro" id="IPR036770">
    <property type="entry name" value="Ankyrin_rpt-contain_sf"/>
</dbReference>
<evidence type="ECO:0000256" key="1">
    <source>
        <dbReference type="ARBA" id="ARBA00022737"/>
    </source>
</evidence>
<feature type="repeat" description="ANK" evidence="3">
    <location>
        <begin position="254"/>
        <end position="286"/>
    </location>
</feature>
<evidence type="ECO:0000313" key="6">
    <source>
        <dbReference type="Proteomes" id="UP001470230"/>
    </source>
</evidence>
<organism evidence="5 6">
    <name type="scientific">Tritrichomonas musculus</name>
    <dbReference type="NCBI Taxonomy" id="1915356"/>
    <lineage>
        <taxon>Eukaryota</taxon>
        <taxon>Metamonada</taxon>
        <taxon>Parabasalia</taxon>
        <taxon>Tritrichomonadida</taxon>
        <taxon>Tritrichomonadidae</taxon>
        <taxon>Tritrichomonas</taxon>
    </lineage>
</organism>
<feature type="compositionally biased region" description="Acidic residues" evidence="4">
    <location>
        <begin position="105"/>
        <end position="121"/>
    </location>
</feature>
<evidence type="ECO:0000256" key="3">
    <source>
        <dbReference type="PROSITE-ProRule" id="PRU00023"/>
    </source>
</evidence>
<feature type="compositionally biased region" description="Basic residues" evidence="4">
    <location>
        <begin position="390"/>
        <end position="400"/>
    </location>
</feature>
<protein>
    <recommendedName>
        <fullName evidence="7">Ankyrin repeat protein</fullName>
    </recommendedName>
</protein>
<accession>A0ABR2I5T9</accession>
<feature type="repeat" description="ANK" evidence="3">
    <location>
        <begin position="320"/>
        <end position="352"/>
    </location>
</feature>
<dbReference type="PANTHER" id="PTHR24198:SF165">
    <property type="entry name" value="ANKYRIN REPEAT-CONTAINING PROTEIN-RELATED"/>
    <property type="match status" value="1"/>
</dbReference>
<sequence length="418" mass="48214">MNAIYQSIIESICEDNADELQQIFEQKLTKRNYYLHFNTPKDMFIPILSFLFDIAVLKNSSKCFNYIGNFDFSSGKEEEEEEFINVEQDSDDPLKNAFVYNAEFDDEENEKQEEEEKEESEMLTSDNQSDSTKEIDFIDIFDSDLNSIQLLLILADFNEEDQSYVHNSFTSLIDWYIKSNFKEEDFPETIYDALYVAANNGNLSIVEYLLSNGVNAERISKYGTTIFNGAVFKGNYKLIDILYEHNVGQTSDAMKRFPLHIATKLMDYEMAEYLLQMGADTSVIDWRSFSPIHIAAKIGCVDIIHLLIDYGALINKKDRYGRTPLHIAALYGQVGSCQALYEDGAEMEAIDKHGLTAMNFATIRKKKKVIKFFDYLGLNNTNMDKDYQNKPKRKSKKSQKPAKESRNAEMTKIIRSLR</sequence>
<evidence type="ECO:0000313" key="5">
    <source>
        <dbReference type="EMBL" id="KAK8857831.1"/>
    </source>
</evidence>
<keyword evidence="2 3" id="KW-0040">ANK repeat</keyword>
<keyword evidence="6" id="KW-1185">Reference proteome</keyword>
<evidence type="ECO:0000256" key="2">
    <source>
        <dbReference type="ARBA" id="ARBA00023043"/>
    </source>
</evidence>
<dbReference type="Proteomes" id="UP001470230">
    <property type="component" value="Unassembled WGS sequence"/>
</dbReference>
<dbReference type="EMBL" id="JAPFFF010000019">
    <property type="protein sequence ID" value="KAK8857831.1"/>
    <property type="molecule type" value="Genomic_DNA"/>
</dbReference>
<keyword evidence="1" id="KW-0677">Repeat</keyword>
<dbReference type="Pfam" id="PF12796">
    <property type="entry name" value="Ank_2"/>
    <property type="match status" value="2"/>
</dbReference>